<dbReference type="PROSITE" id="PS00285">
    <property type="entry name" value="POTATO_INHIBITOR"/>
    <property type="match status" value="1"/>
</dbReference>
<dbReference type="EMBL" id="JAMSHJ010000005">
    <property type="protein sequence ID" value="KAI5410732.1"/>
    <property type="molecule type" value="Genomic_DNA"/>
</dbReference>
<dbReference type="PRINTS" id="PR00292">
    <property type="entry name" value="POTATOINHBTR"/>
</dbReference>
<keyword evidence="3" id="KW-0722">Serine protease inhibitor</keyword>
<feature type="region of interest" description="Disordered" evidence="4">
    <location>
        <begin position="1"/>
        <end position="25"/>
    </location>
</feature>
<evidence type="ECO:0008006" key="7">
    <source>
        <dbReference type="Google" id="ProtNLM"/>
    </source>
</evidence>
<dbReference type="InterPro" id="IPR036354">
    <property type="entry name" value="Prot_inh_pot1_sf"/>
</dbReference>
<evidence type="ECO:0000256" key="2">
    <source>
        <dbReference type="ARBA" id="ARBA00022690"/>
    </source>
</evidence>
<proteinExistence type="inferred from homology"/>
<dbReference type="GO" id="GO:0004867">
    <property type="term" value="F:serine-type endopeptidase inhibitor activity"/>
    <property type="evidence" value="ECO:0007669"/>
    <property type="project" value="UniProtKB-KW"/>
</dbReference>
<comment type="caution">
    <text evidence="5">The sequence shown here is derived from an EMBL/GenBank/DDBJ whole genome shotgun (WGS) entry which is preliminary data.</text>
</comment>
<dbReference type="SUPFAM" id="SSF54654">
    <property type="entry name" value="CI-2 family of serine protease inhibitors"/>
    <property type="match status" value="1"/>
</dbReference>
<evidence type="ECO:0000313" key="5">
    <source>
        <dbReference type="EMBL" id="KAI5410732.1"/>
    </source>
</evidence>
<protein>
    <recommendedName>
        <fullName evidence="7">Subtilisin inhibitor 1</fullName>
    </recommendedName>
</protein>
<reference evidence="5 6" key="1">
    <citation type="journal article" date="2022" name="Nat. Genet.">
        <title>Improved pea reference genome and pan-genome highlight genomic features and evolutionary characteristics.</title>
        <authorList>
            <person name="Yang T."/>
            <person name="Liu R."/>
            <person name="Luo Y."/>
            <person name="Hu S."/>
            <person name="Wang D."/>
            <person name="Wang C."/>
            <person name="Pandey M.K."/>
            <person name="Ge S."/>
            <person name="Xu Q."/>
            <person name="Li N."/>
            <person name="Li G."/>
            <person name="Huang Y."/>
            <person name="Saxena R.K."/>
            <person name="Ji Y."/>
            <person name="Li M."/>
            <person name="Yan X."/>
            <person name="He Y."/>
            <person name="Liu Y."/>
            <person name="Wang X."/>
            <person name="Xiang C."/>
            <person name="Varshney R.K."/>
            <person name="Ding H."/>
            <person name="Gao S."/>
            <person name="Zong X."/>
        </authorList>
    </citation>
    <scope>NUCLEOTIDE SEQUENCE [LARGE SCALE GENOMIC DNA]</scope>
    <source>
        <strain evidence="5 6">cv. Zhongwan 6</strain>
    </source>
</reference>
<dbReference type="InterPro" id="IPR000864">
    <property type="entry name" value="Prot_inh_pot1"/>
</dbReference>
<dbReference type="GO" id="GO:0009611">
    <property type="term" value="P:response to wounding"/>
    <property type="evidence" value="ECO:0007669"/>
    <property type="project" value="InterPro"/>
</dbReference>
<dbReference type="PANTHER" id="PTHR33091">
    <property type="entry name" value="PROTEIN, PUTATIVE, EXPRESSED-RELATED"/>
    <property type="match status" value="1"/>
</dbReference>
<accession>A0A9D4WZN7</accession>
<evidence type="ECO:0000256" key="3">
    <source>
        <dbReference type="ARBA" id="ARBA00022900"/>
    </source>
</evidence>
<evidence type="ECO:0000313" key="6">
    <source>
        <dbReference type="Proteomes" id="UP001058974"/>
    </source>
</evidence>
<dbReference type="PANTHER" id="PTHR33091:SF29">
    <property type="entry name" value="SUBTILISIN INHIBITOR 1"/>
    <property type="match status" value="1"/>
</dbReference>
<dbReference type="Gene3D" id="3.30.10.10">
    <property type="entry name" value="Trypsin Inhibitor V, subunit A"/>
    <property type="match status" value="1"/>
</dbReference>
<name>A0A9D4WZN7_PEA</name>
<evidence type="ECO:0000256" key="4">
    <source>
        <dbReference type="SAM" id="MobiDB-lite"/>
    </source>
</evidence>
<keyword evidence="2" id="KW-0646">Protease inhibitor</keyword>
<dbReference type="Gramene" id="Psat05G0603300-T1">
    <property type="protein sequence ID" value="KAI5410732.1"/>
    <property type="gene ID" value="KIW84_056033"/>
</dbReference>
<organism evidence="5 6">
    <name type="scientific">Pisum sativum</name>
    <name type="common">Garden pea</name>
    <name type="synonym">Lathyrus oleraceus</name>
    <dbReference type="NCBI Taxonomy" id="3888"/>
    <lineage>
        <taxon>Eukaryota</taxon>
        <taxon>Viridiplantae</taxon>
        <taxon>Streptophyta</taxon>
        <taxon>Embryophyta</taxon>
        <taxon>Tracheophyta</taxon>
        <taxon>Spermatophyta</taxon>
        <taxon>Magnoliopsida</taxon>
        <taxon>eudicotyledons</taxon>
        <taxon>Gunneridae</taxon>
        <taxon>Pentapetalae</taxon>
        <taxon>rosids</taxon>
        <taxon>fabids</taxon>
        <taxon>Fabales</taxon>
        <taxon>Fabaceae</taxon>
        <taxon>Papilionoideae</taxon>
        <taxon>50 kb inversion clade</taxon>
        <taxon>NPAAA clade</taxon>
        <taxon>Hologalegina</taxon>
        <taxon>IRL clade</taxon>
        <taxon>Fabeae</taxon>
        <taxon>Lathyrus</taxon>
    </lineage>
</organism>
<evidence type="ECO:0000256" key="1">
    <source>
        <dbReference type="ARBA" id="ARBA00008210"/>
    </source>
</evidence>
<keyword evidence="6" id="KW-1185">Reference proteome</keyword>
<dbReference type="AlphaFoldDB" id="A0A9D4WZN7"/>
<feature type="compositionally biased region" description="Polar residues" evidence="4">
    <location>
        <begin position="7"/>
        <end position="20"/>
    </location>
</feature>
<sequence>MAEEKQQGSISPQELASPTKTRWPELVGVSADEAEKKIKEDMPDAHIQVVPPNTPVTLDFRFNRVRLFVDESNKVIEAPTIG</sequence>
<dbReference type="Proteomes" id="UP001058974">
    <property type="component" value="Chromosome 5"/>
</dbReference>
<comment type="similarity">
    <text evidence="1">Belongs to the protease inhibitor I13 (potato type I serine protease inhibitor) family.</text>
</comment>
<gene>
    <name evidence="5" type="ORF">KIW84_056033</name>
</gene>
<dbReference type="Pfam" id="PF00280">
    <property type="entry name" value="potato_inhibit"/>
    <property type="match status" value="1"/>
</dbReference>